<evidence type="ECO:0000313" key="7">
    <source>
        <dbReference type="Proteomes" id="UP001177023"/>
    </source>
</evidence>
<keyword evidence="4" id="KW-0812">Transmembrane</keyword>
<feature type="transmembrane region" description="Helical" evidence="4">
    <location>
        <begin position="491"/>
        <end position="508"/>
    </location>
</feature>
<feature type="transmembrane region" description="Helical" evidence="4">
    <location>
        <begin position="528"/>
        <end position="547"/>
    </location>
</feature>
<dbReference type="SUPFAM" id="SSF57196">
    <property type="entry name" value="EGF/Laminin"/>
    <property type="match status" value="1"/>
</dbReference>
<dbReference type="AlphaFoldDB" id="A0AA36D588"/>
<feature type="region of interest" description="Disordered" evidence="3">
    <location>
        <begin position="964"/>
        <end position="1000"/>
    </location>
</feature>
<feature type="disulfide bond" evidence="1">
    <location>
        <begin position="315"/>
        <end position="325"/>
    </location>
</feature>
<dbReference type="Proteomes" id="UP001177023">
    <property type="component" value="Unassembled WGS sequence"/>
</dbReference>
<evidence type="ECO:0000256" key="3">
    <source>
        <dbReference type="SAM" id="MobiDB-lite"/>
    </source>
</evidence>
<keyword evidence="4" id="KW-1133">Transmembrane helix</keyword>
<dbReference type="Gene3D" id="2.10.25.10">
    <property type="entry name" value="Laminin"/>
    <property type="match status" value="1"/>
</dbReference>
<organism evidence="6 7">
    <name type="scientific">Mesorhabditis spiculigera</name>
    <dbReference type="NCBI Taxonomy" id="96644"/>
    <lineage>
        <taxon>Eukaryota</taxon>
        <taxon>Metazoa</taxon>
        <taxon>Ecdysozoa</taxon>
        <taxon>Nematoda</taxon>
        <taxon>Chromadorea</taxon>
        <taxon>Rhabditida</taxon>
        <taxon>Rhabditina</taxon>
        <taxon>Rhabditomorpha</taxon>
        <taxon>Rhabditoidea</taxon>
        <taxon>Rhabditidae</taxon>
        <taxon>Mesorhabditinae</taxon>
        <taxon>Mesorhabditis</taxon>
    </lineage>
</organism>
<proteinExistence type="predicted"/>
<feature type="transmembrane region" description="Helical" evidence="4">
    <location>
        <begin position="588"/>
        <end position="606"/>
    </location>
</feature>
<dbReference type="PROSITE" id="PS00022">
    <property type="entry name" value="EGF_1"/>
    <property type="match status" value="1"/>
</dbReference>
<keyword evidence="1" id="KW-0245">EGF-like domain</keyword>
<protein>
    <recommendedName>
        <fullName evidence="5">EGF-like domain-containing protein</fullName>
    </recommendedName>
</protein>
<keyword evidence="1" id="KW-1015">Disulfide bond</keyword>
<evidence type="ECO:0000256" key="1">
    <source>
        <dbReference type="PROSITE-ProRule" id="PRU00076"/>
    </source>
</evidence>
<keyword evidence="4" id="KW-0472">Membrane</keyword>
<sequence length="1065" mass="121026">MISTSIFTTSSEYSPTGSSVSPTNYTVTGIPDYDTSTMLPIEVTTTLPNGTTAPSYCDEPCPPGYSEVATANNHCYKLMNSTQTDTYSRALAFCQAESTIRAMANAYDFLDPTVFAFFQSATVGLQAPRYAYVNMLGSAEYRSTHQVNIVPLADATIYNLRMSTTGTSAGQSTGTSAFCTAPKYCAPNNCTFQLFYDLGKDADFKLPPNGTVIEAGQYVYLPCVRTNSTESYNISCTSRGEWSRHPSLLTCTDGYQNQGSSDSPNQFNPEYQESCESCYWEGTASCSFNETANGWSCNCRAGWTKFTCWQAPDDCGDLTCLHGSCVSVGEAPSCDCDPGFMGDYCEMNKSAYSFFGGNGSLPFASLPTLNTAILAGTNIGLMMLKLLSKIIIAGECEDPQDTFQDMRHHVLSVGNLAALFFTHPDMFGVNAVGCRIFFWFISCCYALALFFWANESLNAYTTLRALNRNRWNQDFDGAAYWLYMFMPRVQMPFFIMAGVMFVVVAVGWSQVATSWTCFGSFTEGTTSIWFPVMAINAVLVLAGFVFTEAANRVLLFRPHCHVRLHNWFAVNKPYRDGVVTKVERNIPFLFVGPPLLFAVWFTIALASDKNTFFLECFSFAMTILYTIVNTLQMFFTTDMYCKIYIVMVMFLPKKLTPSRCPLTKWSRDEMLAKHRKKRWDQEVEAKKQAEEAKAQRERDEIERKNRELLEKYPDLPVTLLQHLPETGPDVCRPEAYPMDATDEHYICEFDRTHWARRWTRGYLQLRHRLKASPEICANRLWKRESQKGLLFQHKTIVKQLTFIWKQWYGSVPLRDTIELTPHPDCLILKDPVSSPLMKFDEAVSKVLSIVDPRERMRKKEMLEDPETTPYTKALEFLTYQPGPKIKTVRFPVTDACGMLKFKEYVKKPDVLTEDQIEAFDQKYREAVGKLNAPFDKVYDDDNFVLAHKSTDMETAINEIFNVQPSQISKREGEEEAQQGSEFENAQDVGHPTLNPRSRPLDSFWLDERRPDFIGPTSERSVPLGPYADFAKKASYYQQLIDTQWRQIEHNAYYQENLQKLRRGQL</sequence>
<comment type="caution">
    <text evidence="1">Lacks conserved residue(s) required for the propagation of feature annotation.</text>
</comment>
<feature type="disulfide bond" evidence="1">
    <location>
        <begin position="336"/>
        <end position="345"/>
    </location>
</feature>
<feature type="transmembrane region" description="Helical" evidence="4">
    <location>
        <begin position="436"/>
        <end position="454"/>
    </location>
</feature>
<feature type="domain" description="EGF-like" evidence="5">
    <location>
        <begin position="311"/>
        <end position="346"/>
    </location>
</feature>
<dbReference type="SMART" id="SM00181">
    <property type="entry name" value="EGF"/>
    <property type="match status" value="1"/>
</dbReference>
<gene>
    <name evidence="6" type="ORF">MSPICULIGERA_LOCUS18543</name>
</gene>
<evidence type="ECO:0000256" key="2">
    <source>
        <dbReference type="SAM" id="Coils"/>
    </source>
</evidence>
<evidence type="ECO:0000256" key="4">
    <source>
        <dbReference type="SAM" id="Phobius"/>
    </source>
</evidence>
<name>A0AA36D588_9BILA</name>
<evidence type="ECO:0000259" key="5">
    <source>
        <dbReference type="PROSITE" id="PS50026"/>
    </source>
</evidence>
<dbReference type="PROSITE" id="PS01186">
    <property type="entry name" value="EGF_2"/>
    <property type="match status" value="1"/>
</dbReference>
<feature type="non-terminal residue" evidence="6">
    <location>
        <position position="1065"/>
    </location>
</feature>
<dbReference type="EMBL" id="CATQJA010002659">
    <property type="protein sequence ID" value="CAJ0580345.1"/>
    <property type="molecule type" value="Genomic_DNA"/>
</dbReference>
<dbReference type="CDD" id="cd00054">
    <property type="entry name" value="EGF_CA"/>
    <property type="match status" value="1"/>
</dbReference>
<comment type="caution">
    <text evidence="6">The sequence shown here is derived from an EMBL/GenBank/DDBJ whole genome shotgun (WGS) entry which is preliminary data.</text>
</comment>
<evidence type="ECO:0000313" key="6">
    <source>
        <dbReference type="EMBL" id="CAJ0580345.1"/>
    </source>
</evidence>
<dbReference type="PROSITE" id="PS50026">
    <property type="entry name" value="EGF_3"/>
    <property type="match status" value="1"/>
</dbReference>
<accession>A0AA36D588</accession>
<keyword evidence="2" id="KW-0175">Coiled coil</keyword>
<feature type="region of interest" description="Disordered" evidence="3">
    <location>
        <begin position="1"/>
        <end position="21"/>
    </location>
</feature>
<feature type="coiled-coil region" evidence="2">
    <location>
        <begin position="680"/>
        <end position="711"/>
    </location>
</feature>
<keyword evidence="7" id="KW-1185">Reference proteome</keyword>
<reference evidence="6" key="1">
    <citation type="submission" date="2023-06" db="EMBL/GenBank/DDBJ databases">
        <authorList>
            <person name="Delattre M."/>
        </authorList>
    </citation>
    <scope>NUCLEOTIDE SEQUENCE</scope>
    <source>
        <strain evidence="6">AF72</strain>
    </source>
</reference>
<feature type="transmembrane region" description="Helical" evidence="4">
    <location>
        <begin position="612"/>
        <end position="635"/>
    </location>
</feature>
<dbReference type="InterPro" id="IPR000742">
    <property type="entry name" value="EGF"/>
</dbReference>